<keyword evidence="2" id="KW-0503">Monooxygenase</keyword>
<dbReference type="Pfam" id="PF03992">
    <property type="entry name" value="ABM"/>
    <property type="match status" value="1"/>
</dbReference>
<accession>A0A4R5DPA0</accession>
<evidence type="ECO:0000313" key="3">
    <source>
        <dbReference type="Proteomes" id="UP000294850"/>
    </source>
</evidence>
<organism evidence="2 3">
    <name type="scientific">Dyadobacter psychrotolerans</name>
    <dbReference type="NCBI Taxonomy" id="2541721"/>
    <lineage>
        <taxon>Bacteria</taxon>
        <taxon>Pseudomonadati</taxon>
        <taxon>Bacteroidota</taxon>
        <taxon>Cytophagia</taxon>
        <taxon>Cytophagales</taxon>
        <taxon>Spirosomataceae</taxon>
        <taxon>Dyadobacter</taxon>
    </lineage>
</organism>
<protein>
    <submittedName>
        <fullName evidence="2">Antibiotic biosynthesis monooxygenase</fullName>
    </submittedName>
</protein>
<dbReference type="Gene3D" id="3.30.70.100">
    <property type="match status" value="1"/>
</dbReference>
<dbReference type="OrthoDB" id="9806189at2"/>
<keyword evidence="2" id="KW-0560">Oxidoreductase</keyword>
<dbReference type="GO" id="GO:0005829">
    <property type="term" value="C:cytosol"/>
    <property type="evidence" value="ECO:0007669"/>
    <property type="project" value="TreeGrafter"/>
</dbReference>
<proteinExistence type="predicted"/>
<reference evidence="2 3" key="1">
    <citation type="submission" date="2019-03" db="EMBL/GenBank/DDBJ databases">
        <title>Dyadobacter AR-3-6 sp. nov., isolated from arctic soil.</title>
        <authorList>
            <person name="Chaudhary D.K."/>
        </authorList>
    </citation>
    <scope>NUCLEOTIDE SEQUENCE [LARGE SCALE GENOMIC DNA]</scope>
    <source>
        <strain evidence="2 3">AR-3-6</strain>
    </source>
</reference>
<feature type="domain" description="ABM" evidence="1">
    <location>
        <begin position="3"/>
        <end position="93"/>
    </location>
</feature>
<dbReference type="InterPro" id="IPR011008">
    <property type="entry name" value="Dimeric_a/b-barrel"/>
</dbReference>
<dbReference type="EMBL" id="SMFL01000004">
    <property type="protein sequence ID" value="TDE15397.1"/>
    <property type="molecule type" value="Genomic_DNA"/>
</dbReference>
<evidence type="ECO:0000259" key="1">
    <source>
        <dbReference type="PROSITE" id="PS51725"/>
    </source>
</evidence>
<dbReference type="PROSITE" id="PS51725">
    <property type="entry name" value="ABM"/>
    <property type="match status" value="1"/>
</dbReference>
<dbReference type="AlphaFoldDB" id="A0A4R5DPA0"/>
<keyword evidence="3" id="KW-1185">Reference proteome</keyword>
<evidence type="ECO:0000313" key="2">
    <source>
        <dbReference type="EMBL" id="TDE15397.1"/>
    </source>
</evidence>
<dbReference type="PANTHER" id="PTHR33336:SF3">
    <property type="entry name" value="ABM DOMAIN-CONTAINING PROTEIN"/>
    <property type="match status" value="1"/>
</dbReference>
<dbReference type="PANTHER" id="PTHR33336">
    <property type="entry name" value="QUINOL MONOOXYGENASE YGIN-RELATED"/>
    <property type="match status" value="1"/>
</dbReference>
<sequence>MSVYLTATIKSKTGQEEALKATLQQLAIDSKNEAACVQYDLHQSVEDPGFFIFHEEWTDQSGLDLHNVQPHILKFQKEAADLIEGKVAIYKTVRV</sequence>
<comment type="caution">
    <text evidence="2">The sequence shown here is derived from an EMBL/GenBank/DDBJ whole genome shotgun (WGS) entry which is preliminary data.</text>
</comment>
<dbReference type="RefSeq" id="WP_131958660.1">
    <property type="nucleotide sequence ID" value="NZ_SMFL01000004.1"/>
</dbReference>
<dbReference type="Proteomes" id="UP000294850">
    <property type="component" value="Unassembled WGS sequence"/>
</dbReference>
<gene>
    <name evidence="2" type="ORF">E0F88_12855</name>
</gene>
<dbReference type="SUPFAM" id="SSF54909">
    <property type="entry name" value="Dimeric alpha+beta barrel"/>
    <property type="match status" value="1"/>
</dbReference>
<dbReference type="InterPro" id="IPR050744">
    <property type="entry name" value="AI-2_Isomerase_LsrG"/>
</dbReference>
<name>A0A4R5DPA0_9BACT</name>
<dbReference type="GO" id="GO:0004497">
    <property type="term" value="F:monooxygenase activity"/>
    <property type="evidence" value="ECO:0007669"/>
    <property type="project" value="UniProtKB-KW"/>
</dbReference>
<dbReference type="InterPro" id="IPR007138">
    <property type="entry name" value="ABM_dom"/>
</dbReference>